<evidence type="ECO:0000313" key="1">
    <source>
        <dbReference type="EMBL" id="JAD36648.1"/>
    </source>
</evidence>
<proteinExistence type="predicted"/>
<dbReference type="EMBL" id="GBRH01261247">
    <property type="protein sequence ID" value="JAD36648.1"/>
    <property type="molecule type" value="Transcribed_RNA"/>
</dbReference>
<organism evidence="1">
    <name type="scientific">Arundo donax</name>
    <name type="common">Giant reed</name>
    <name type="synonym">Donax arundinaceus</name>
    <dbReference type="NCBI Taxonomy" id="35708"/>
    <lineage>
        <taxon>Eukaryota</taxon>
        <taxon>Viridiplantae</taxon>
        <taxon>Streptophyta</taxon>
        <taxon>Embryophyta</taxon>
        <taxon>Tracheophyta</taxon>
        <taxon>Spermatophyta</taxon>
        <taxon>Magnoliopsida</taxon>
        <taxon>Liliopsida</taxon>
        <taxon>Poales</taxon>
        <taxon>Poaceae</taxon>
        <taxon>PACMAD clade</taxon>
        <taxon>Arundinoideae</taxon>
        <taxon>Arundineae</taxon>
        <taxon>Arundo</taxon>
    </lineage>
</organism>
<accession>A0A0A8ZG78</accession>
<reference evidence="1" key="2">
    <citation type="journal article" date="2015" name="Data Brief">
        <title>Shoot transcriptome of the giant reed, Arundo donax.</title>
        <authorList>
            <person name="Barrero R.A."/>
            <person name="Guerrero F.D."/>
            <person name="Moolhuijzen P."/>
            <person name="Goolsby J.A."/>
            <person name="Tidwell J."/>
            <person name="Bellgard S.E."/>
            <person name="Bellgard M.I."/>
        </authorList>
    </citation>
    <scope>NUCLEOTIDE SEQUENCE</scope>
    <source>
        <tissue evidence="1">Shoot tissue taken approximately 20 cm above the soil surface</tissue>
    </source>
</reference>
<protein>
    <submittedName>
        <fullName evidence="1">Uncharacterized protein</fullName>
    </submittedName>
</protein>
<dbReference type="AlphaFoldDB" id="A0A0A8ZG78"/>
<reference evidence="1" key="1">
    <citation type="submission" date="2014-09" db="EMBL/GenBank/DDBJ databases">
        <authorList>
            <person name="Magalhaes I.L.F."/>
            <person name="Oliveira U."/>
            <person name="Santos F.R."/>
            <person name="Vidigal T.H.D.A."/>
            <person name="Brescovit A.D."/>
            <person name="Santos A.J."/>
        </authorList>
    </citation>
    <scope>NUCLEOTIDE SEQUENCE</scope>
    <source>
        <tissue evidence="1">Shoot tissue taken approximately 20 cm above the soil surface</tissue>
    </source>
</reference>
<name>A0A0A8ZG78_ARUDO</name>
<sequence>MAYLARAHIWMTDSSKKISHEVTGIAIPDRIRKVMTAKKFRTESLAHKFYNIDYAFKMVTDGEVDVTILDKDNKKSWKAEFTTAGWFGAKYFFGKGVTDDEEHGDMIRQCRVIIFHFEDGNHDAYAAALDKPTIKVAVIHLDRTFSFSLNIYHTLIEQGVTPTNILDFRPW</sequence>